<sequence>ERDRRDSYLAGEDGRVVRRPSMHEEGTPSLPDHERRRSPPPEHLLHAEDNRKIAAPIASAIREGSRGTSRDESRLGSRRGS</sequence>
<feature type="compositionally biased region" description="Basic and acidic residues" evidence="1">
    <location>
        <begin position="63"/>
        <end position="75"/>
    </location>
</feature>
<organism evidence="3">
    <name type="scientific">Perkinsus marinus (strain ATCC 50983 / TXsc)</name>
    <dbReference type="NCBI Taxonomy" id="423536"/>
    <lineage>
        <taxon>Eukaryota</taxon>
        <taxon>Sar</taxon>
        <taxon>Alveolata</taxon>
        <taxon>Perkinsozoa</taxon>
        <taxon>Perkinsea</taxon>
        <taxon>Perkinsida</taxon>
        <taxon>Perkinsidae</taxon>
        <taxon>Perkinsus</taxon>
    </lineage>
</organism>
<proteinExistence type="predicted"/>
<name>C5LIS3_PERM5</name>
<dbReference type="RefSeq" id="XP_002771660.1">
    <property type="nucleotide sequence ID" value="XM_002771614.1"/>
</dbReference>
<dbReference type="Proteomes" id="UP000007800">
    <property type="component" value="Unassembled WGS sequence"/>
</dbReference>
<feature type="non-terminal residue" evidence="2">
    <location>
        <position position="81"/>
    </location>
</feature>
<gene>
    <name evidence="2" type="ORF">Pmar_PMAR014695</name>
</gene>
<keyword evidence="3" id="KW-1185">Reference proteome</keyword>
<feature type="non-terminal residue" evidence="2">
    <location>
        <position position="1"/>
    </location>
</feature>
<evidence type="ECO:0000313" key="3">
    <source>
        <dbReference type="Proteomes" id="UP000007800"/>
    </source>
</evidence>
<dbReference type="EMBL" id="GG682243">
    <property type="protein sequence ID" value="EER03476.1"/>
    <property type="molecule type" value="Genomic_DNA"/>
</dbReference>
<evidence type="ECO:0000256" key="1">
    <source>
        <dbReference type="SAM" id="MobiDB-lite"/>
    </source>
</evidence>
<feature type="region of interest" description="Disordered" evidence="1">
    <location>
        <begin position="1"/>
        <end position="81"/>
    </location>
</feature>
<accession>C5LIS3</accession>
<evidence type="ECO:0000313" key="2">
    <source>
        <dbReference type="EMBL" id="EER03476.1"/>
    </source>
</evidence>
<protein>
    <submittedName>
        <fullName evidence="2">Uncharacterized protein</fullName>
    </submittedName>
</protein>
<feature type="compositionally biased region" description="Basic and acidic residues" evidence="1">
    <location>
        <begin position="1"/>
        <end position="52"/>
    </location>
</feature>
<dbReference type="AlphaFoldDB" id="C5LIS3"/>
<dbReference type="InParanoid" id="C5LIS3"/>
<reference evidence="2 3" key="1">
    <citation type="submission" date="2008-07" db="EMBL/GenBank/DDBJ databases">
        <authorList>
            <person name="El-Sayed N."/>
            <person name="Caler E."/>
            <person name="Inman J."/>
            <person name="Amedeo P."/>
            <person name="Hass B."/>
            <person name="Wortman J."/>
        </authorList>
    </citation>
    <scope>NUCLEOTIDE SEQUENCE [LARGE SCALE GENOMIC DNA]</scope>
    <source>
        <strain evidence="3">ATCC 50983 / TXsc</strain>
    </source>
</reference>
<dbReference type="GeneID" id="9047637"/>